<comment type="similarity">
    <text evidence="2">Belongs to the POMP/UMP1 family.</text>
</comment>
<protein>
    <submittedName>
        <fullName evidence="3">Proteasome maturation protein</fullName>
    </submittedName>
</protein>
<comment type="caution">
    <text evidence="3">The sequence shown here is derived from an EMBL/GenBank/DDBJ whole genome shotgun (WGS) entry which is preliminary data.</text>
</comment>
<name>A0AAV7YSW0_9EUKA</name>
<dbReference type="EMBL" id="JANTQA010000010">
    <property type="protein sequence ID" value="KAJ3451318.1"/>
    <property type="molecule type" value="Genomic_DNA"/>
</dbReference>
<evidence type="ECO:0000256" key="1">
    <source>
        <dbReference type="ARBA" id="ARBA00023186"/>
    </source>
</evidence>
<dbReference type="Pfam" id="PF05348">
    <property type="entry name" value="UMP1"/>
    <property type="match status" value="1"/>
</dbReference>
<reference evidence="5" key="1">
    <citation type="submission" date="2022-08" db="EMBL/GenBank/DDBJ databases">
        <title>Novel sulfate-reducing endosymbionts in the free-living metamonad Anaeramoeba.</title>
        <authorList>
            <person name="Jerlstrom-Hultqvist J."/>
            <person name="Cepicka I."/>
            <person name="Gallot-Lavallee L."/>
            <person name="Salas-Leiva D."/>
            <person name="Curtis B.A."/>
            <person name="Zahonova K."/>
            <person name="Pipaliya S."/>
            <person name="Dacks J."/>
            <person name="Roger A.J."/>
        </authorList>
    </citation>
    <scope>NUCLEOTIDE SEQUENCE</scope>
    <source>
        <strain evidence="5">Schooner1</strain>
    </source>
</reference>
<evidence type="ECO:0000313" key="4">
    <source>
        <dbReference type="EMBL" id="KAJ3451318.1"/>
    </source>
</evidence>
<keyword evidence="7" id="KW-1185">Reference proteome</keyword>
<accession>A0AAV7YSW0</accession>
<reference evidence="3" key="2">
    <citation type="submission" date="2022-08" db="EMBL/GenBank/DDBJ databases">
        <title>Novel sulphate-reducing endosymbionts in the free-living metamonad Anaeramoeba.</title>
        <authorList>
            <person name="Jerlstrom-Hultqvist J."/>
            <person name="Cepicka I."/>
            <person name="Gallot-Lavallee L."/>
            <person name="Salas-Leiva D."/>
            <person name="Curtis B.A."/>
            <person name="Zahonova K."/>
            <person name="Pipaliya S."/>
            <person name="Dacks J."/>
            <person name="Roger A.J."/>
        </authorList>
    </citation>
    <scope>NUCLEOTIDE SEQUENCE</scope>
    <source>
        <strain evidence="3">Busselton2</strain>
    </source>
</reference>
<dbReference type="PANTHER" id="PTHR12828:SF3">
    <property type="entry name" value="PROTEASOME MATURATION PROTEIN"/>
    <property type="match status" value="1"/>
</dbReference>
<dbReference type="Proteomes" id="UP001150062">
    <property type="component" value="Unassembled WGS sequence"/>
</dbReference>
<gene>
    <name evidence="3" type="ORF">M0812_02681</name>
    <name evidence="4" type="ORF">M0812_04988</name>
    <name evidence="5" type="ORF">M0813_05765</name>
</gene>
<dbReference type="GO" id="GO:0005737">
    <property type="term" value="C:cytoplasm"/>
    <property type="evidence" value="ECO:0007669"/>
    <property type="project" value="TreeGrafter"/>
</dbReference>
<dbReference type="Proteomes" id="UP001146793">
    <property type="component" value="Unassembled WGS sequence"/>
</dbReference>
<organism evidence="3 6">
    <name type="scientific">Anaeramoeba flamelloides</name>
    <dbReference type="NCBI Taxonomy" id="1746091"/>
    <lineage>
        <taxon>Eukaryota</taxon>
        <taxon>Metamonada</taxon>
        <taxon>Anaeramoebidae</taxon>
        <taxon>Anaeramoeba</taxon>
    </lineage>
</organism>
<dbReference type="GO" id="GO:0000502">
    <property type="term" value="C:proteasome complex"/>
    <property type="evidence" value="ECO:0007669"/>
    <property type="project" value="UniProtKB-KW"/>
</dbReference>
<evidence type="ECO:0000313" key="7">
    <source>
        <dbReference type="Proteomes" id="UP001150062"/>
    </source>
</evidence>
<dbReference type="InterPro" id="IPR008012">
    <property type="entry name" value="Ump1"/>
</dbReference>
<dbReference type="GO" id="GO:0043248">
    <property type="term" value="P:proteasome assembly"/>
    <property type="evidence" value="ECO:0007669"/>
    <property type="project" value="InterPro"/>
</dbReference>
<evidence type="ECO:0000313" key="6">
    <source>
        <dbReference type="Proteomes" id="UP001146793"/>
    </source>
</evidence>
<dbReference type="EMBL" id="JANTQA010000048">
    <property type="protein sequence ID" value="KAJ3431005.1"/>
    <property type="molecule type" value="Genomic_DNA"/>
</dbReference>
<proteinExistence type="inferred from homology"/>
<keyword evidence="3" id="KW-0647">Proteasome</keyword>
<evidence type="ECO:0000313" key="3">
    <source>
        <dbReference type="EMBL" id="KAJ3431005.1"/>
    </source>
</evidence>
<dbReference type="EMBL" id="JAOAOG010000299">
    <property type="protein sequence ID" value="KAJ6231692.1"/>
    <property type="molecule type" value="Genomic_DNA"/>
</dbReference>
<keyword evidence="1" id="KW-0143">Chaperone</keyword>
<dbReference type="GO" id="GO:0005634">
    <property type="term" value="C:nucleus"/>
    <property type="evidence" value="ECO:0007669"/>
    <property type="project" value="TreeGrafter"/>
</dbReference>
<dbReference type="PANTHER" id="PTHR12828">
    <property type="entry name" value="PROTEASOME MATURATION PROTEIN UMP1"/>
    <property type="match status" value="1"/>
</dbReference>
<evidence type="ECO:0000313" key="5">
    <source>
        <dbReference type="EMBL" id="KAJ6231692.1"/>
    </source>
</evidence>
<evidence type="ECO:0000256" key="2">
    <source>
        <dbReference type="ARBA" id="ARBA00043974"/>
    </source>
</evidence>
<dbReference type="AlphaFoldDB" id="A0AAV7YSW0"/>
<sequence length="141" mass="16336">MDLSGLETEQKTLPIIGYSSEFLEKGLPNFKTQTLPKHPVENIQINKQKNEREKQYNMLGKVFGSQYPLMLKLEEEIYNQPLRLPCLPSSYLSLEVFRGTDIEVEPEDLYNMPNNSPLIQPPVHQQMEQYLGMSDLKTSNF</sequence>